<accession>A0A915YDR7</accession>
<dbReference type="Proteomes" id="UP001060919">
    <property type="component" value="Chromosome"/>
</dbReference>
<proteinExistence type="inferred from homology"/>
<dbReference type="RefSeq" id="WP_264792421.1">
    <property type="nucleotide sequence ID" value="NZ_AP026867.1"/>
</dbReference>
<dbReference type="EMBL" id="AP026867">
    <property type="protein sequence ID" value="BDS11218.1"/>
    <property type="molecule type" value="Genomic_DNA"/>
</dbReference>
<dbReference type="Pfam" id="PF00881">
    <property type="entry name" value="Nitroreductase"/>
    <property type="match status" value="1"/>
</dbReference>
<dbReference type="GO" id="GO:0016491">
    <property type="term" value="F:oxidoreductase activity"/>
    <property type="evidence" value="ECO:0007669"/>
    <property type="project" value="UniProtKB-KW"/>
</dbReference>
<gene>
    <name evidence="9" type="ORF">AsAng_0019300</name>
</gene>
<evidence type="ECO:0000256" key="3">
    <source>
        <dbReference type="ARBA" id="ARBA00022630"/>
    </source>
</evidence>
<evidence type="ECO:0000256" key="2">
    <source>
        <dbReference type="ARBA" id="ARBA00007118"/>
    </source>
</evidence>
<dbReference type="KEGG" id="aup:AsAng_0019300"/>
<keyword evidence="7" id="KW-0520">NAD</keyword>
<sequence length="195" mass="22815">MKGKTKLELLTDVIRTRRSIYADDFLEQEIPDEIIKELIVNATWAPNYKCTEPWRFVVLRGKHRKELGKFMLDFYQREWSEKDFPPTRYEHTLNYPQNATMVVIIMQRSKKVKIQEWEELAAVACAVQNLWLSCAAQDIGGYWDSSAAAILYGANLGLKEHERCLGIFYMGYYDLATTKPKGKRKLLRKKLSWLA</sequence>
<evidence type="ECO:0000256" key="4">
    <source>
        <dbReference type="ARBA" id="ARBA00022643"/>
    </source>
</evidence>
<keyword evidence="10" id="KW-1185">Reference proteome</keyword>
<dbReference type="InterPro" id="IPR029479">
    <property type="entry name" value="Nitroreductase"/>
</dbReference>
<dbReference type="Gene3D" id="3.40.109.10">
    <property type="entry name" value="NADH Oxidase"/>
    <property type="match status" value="1"/>
</dbReference>
<keyword evidence="4" id="KW-0288">FMN</keyword>
<dbReference type="PANTHER" id="PTHR43821">
    <property type="entry name" value="NAD(P)H NITROREDUCTASE YDJA-RELATED"/>
    <property type="match status" value="1"/>
</dbReference>
<name>A0A915YDR7_9BACT</name>
<comment type="similarity">
    <text evidence="2">Belongs to the nitroreductase family.</text>
</comment>
<dbReference type="SUPFAM" id="SSF55469">
    <property type="entry name" value="FMN-dependent nitroreductase-like"/>
    <property type="match status" value="1"/>
</dbReference>
<dbReference type="AlphaFoldDB" id="A0A915YDR7"/>
<keyword evidence="5" id="KW-0521">NADP</keyword>
<reference evidence="9" key="1">
    <citation type="submission" date="2022-09" db="EMBL/GenBank/DDBJ databases">
        <title>Aureispira anguillicida sp. nov., isolated from Leptocephalus of Japanese eel Anguilla japonica.</title>
        <authorList>
            <person name="Yuasa K."/>
            <person name="Mekata T."/>
            <person name="Ikunari K."/>
        </authorList>
    </citation>
    <scope>NUCLEOTIDE SEQUENCE</scope>
    <source>
        <strain evidence="9">EL160426</strain>
    </source>
</reference>
<keyword evidence="6" id="KW-0560">Oxidoreductase</keyword>
<dbReference type="CDD" id="cd02135">
    <property type="entry name" value="YdjA-like"/>
    <property type="match status" value="1"/>
</dbReference>
<protein>
    <submittedName>
        <fullName evidence="9">Nitroreductase</fullName>
    </submittedName>
</protein>
<evidence type="ECO:0000256" key="1">
    <source>
        <dbReference type="ARBA" id="ARBA00001917"/>
    </source>
</evidence>
<evidence type="ECO:0000313" key="9">
    <source>
        <dbReference type="EMBL" id="BDS11218.1"/>
    </source>
</evidence>
<evidence type="ECO:0000256" key="7">
    <source>
        <dbReference type="ARBA" id="ARBA00023027"/>
    </source>
</evidence>
<evidence type="ECO:0000256" key="6">
    <source>
        <dbReference type="ARBA" id="ARBA00023002"/>
    </source>
</evidence>
<evidence type="ECO:0000259" key="8">
    <source>
        <dbReference type="Pfam" id="PF00881"/>
    </source>
</evidence>
<keyword evidence="3" id="KW-0285">Flavoprotein</keyword>
<evidence type="ECO:0000256" key="5">
    <source>
        <dbReference type="ARBA" id="ARBA00022857"/>
    </source>
</evidence>
<comment type="cofactor">
    <cofactor evidence="1">
        <name>FMN</name>
        <dbReference type="ChEBI" id="CHEBI:58210"/>
    </cofactor>
</comment>
<organism evidence="9 10">
    <name type="scientific">Aureispira anguillae</name>
    <dbReference type="NCBI Taxonomy" id="2864201"/>
    <lineage>
        <taxon>Bacteria</taxon>
        <taxon>Pseudomonadati</taxon>
        <taxon>Bacteroidota</taxon>
        <taxon>Saprospiria</taxon>
        <taxon>Saprospirales</taxon>
        <taxon>Saprospiraceae</taxon>
        <taxon>Aureispira</taxon>
    </lineage>
</organism>
<feature type="domain" description="Nitroreductase" evidence="8">
    <location>
        <begin position="14"/>
        <end position="172"/>
    </location>
</feature>
<evidence type="ECO:0000313" key="10">
    <source>
        <dbReference type="Proteomes" id="UP001060919"/>
    </source>
</evidence>
<dbReference type="InterPro" id="IPR052530">
    <property type="entry name" value="NAD(P)H_nitroreductase"/>
</dbReference>
<dbReference type="PANTHER" id="PTHR43821:SF1">
    <property type="entry name" value="NAD(P)H NITROREDUCTASE YDJA-RELATED"/>
    <property type="match status" value="1"/>
</dbReference>
<dbReference type="InterPro" id="IPR026021">
    <property type="entry name" value="YdjA-like"/>
</dbReference>
<dbReference type="InterPro" id="IPR000415">
    <property type="entry name" value="Nitroreductase-like"/>
</dbReference>